<dbReference type="Proteomes" id="UP000239736">
    <property type="component" value="Unassembled WGS sequence"/>
</dbReference>
<dbReference type="SUPFAM" id="SSF51206">
    <property type="entry name" value="cAMP-binding domain-like"/>
    <property type="match status" value="1"/>
</dbReference>
<dbReference type="Gene3D" id="2.60.120.10">
    <property type="entry name" value="Jelly Rolls"/>
    <property type="match status" value="1"/>
</dbReference>
<evidence type="ECO:0000313" key="5">
    <source>
        <dbReference type="EMBL" id="PPB81170.1"/>
    </source>
</evidence>
<keyword evidence="6" id="KW-1185">Reference proteome</keyword>
<evidence type="ECO:0000256" key="1">
    <source>
        <dbReference type="ARBA" id="ARBA00023015"/>
    </source>
</evidence>
<name>A0A2S5JIB3_9RHOB</name>
<feature type="domain" description="HTH crp-type" evidence="4">
    <location>
        <begin position="150"/>
        <end position="224"/>
    </location>
</feature>
<dbReference type="InterPro" id="IPR014710">
    <property type="entry name" value="RmlC-like_jellyroll"/>
</dbReference>
<dbReference type="PROSITE" id="PS51063">
    <property type="entry name" value="HTH_CRP_2"/>
    <property type="match status" value="1"/>
</dbReference>
<dbReference type="EMBL" id="PRDS01000003">
    <property type="protein sequence ID" value="PPB81170.1"/>
    <property type="molecule type" value="Genomic_DNA"/>
</dbReference>
<dbReference type="Pfam" id="PF00027">
    <property type="entry name" value="cNMP_binding"/>
    <property type="match status" value="1"/>
</dbReference>
<dbReference type="InterPro" id="IPR036390">
    <property type="entry name" value="WH_DNA-bd_sf"/>
</dbReference>
<dbReference type="InterPro" id="IPR000595">
    <property type="entry name" value="cNMP-bd_dom"/>
</dbReference>
<dbReference type="RefSeq" id="WP_104069982.1">
    <property type="nucleotide sequence ID" value="NZ_PRDS01000003.1"/>
</dbReference>
<evidence type="ECO:0000259" key="4">
    <source>
        <dbReference type="PROSITE" id="PS51063"/>
    </source>
</evidence>
<keyword evidence="1" id="KW-0805">Transcription regulation</keyword>
<dbReference type="GO" id="GO:0006355">
    <property type="term" value="P:regulation of DNA-templated transcription"/>
    <property type="evidence" value="ECO:0007669"/>
    <property type="project" value="InterPro"/>
</dbReference>
<dbReference type="GO" id="GO:0003677">
    <property type="term" value="F:DNA binding"/>
    <property type="evidence" value="ECO:0007669"/>
    <property type="project" value="UniProtKB-KW"/>
</dbReference>
<organism evidence="5 6">
    <name type="scientific">Albidovulum inexpectatum</name>
    <dbReference type="NCBI Taxonomy" id="196587"/>
    <lineage>
        <taxon>Bacteria</taxon>
        <taxon>Pseudomonadati</taxon>
        <taxon>Pseudomonadota</taxon>
        <taxon>Alphaproteobacteria</taxon>
        <taxon>Rhodobacterales</taxon>
        <taxon>Paracoccaceae</taxon>
        <taxon>Albidovulum</taxon>
    </lineage>
</organism>
<keyword evidence="2" id="KW-0238">DNA-binding</keyword>
<dbReference type="InterPro" id="IPR036388">
    <property type="entry name" value="WH-like_DNA-bd_sf"/>
</dbReference>
<accession>A0A2S5JIB3</accession>
<gene>
    <name evidence="5" type="ORF">LV82_01212</name>
</gene>
<proteinExistence type="predicted"/>
<evidence type="ECO:0000256" key="3">
    <source>
        <dbReference type="ARBA" id="ARBA00023163"/>
    </source>
</evidence>
<dbReference type="SMART" id="SM00419">
    <property type="entry name" value="HTH_CRP"/>
    <property type="match status" value="1"/>
</dbReference>
<dbReference type="AlphaFoldDB" id="A0A2S5JIB3"/>
<evidence type="ECO:0000313" key="6">
    <source>
        <dbReference type="Proteomes" id="UP000239736"/>
    </source>
</evidence>
<dbReference type="OrthoDB" id="7584044at2"/>
<keyword evidence="3" id="KW-0804">Transcription</keyword>
<dbReference type="SUPFAM" id="SSF46785">
    <property type="entry name" value="Winged helix' DNA-binding domain"/>
    <property type="match status" value="1"/>
</dbReference>
<dbReference type="Gene3D" id="1.10.10.10">
    <property type="entry name" value="Winged helix-like DNA-binding domain superfamily/Winged helix DNA-binding domain"/>
    <property type="match status" value="1"/>
</dbReference>
<sequence>MADIRCTDCPLRKCDLFVPFSDTEIIAQQRFKSGELTADRGTVLLMEGSSSPQLFTVLEGMGLRYKTLEDGSRQVLNFVFPGDFIGLQAGVMGEMRHSVEAVTRMRLCVFRRQDIWQLFRETPERAYDLTWVAAVEEHFLGEAVATLGQRSAMERIAWAFLRIFRRLEALGLSTGTSVPLPFRQQDLADALGLSVVHANKTLKRLEERQLASWRGGRLSIGDFKELARIGLTDDEPPAKRPLM</sequence>
<protein>
    <submittedName>
        <fullName evidence="5">CRP-like cAMP-binding protein</fullName>
    </submittedName>
</protein>
<evidence type="ECO:0000256" key="2">
    <source>
        <dbReference type="ARBA" id="ARBA00023125"/>
    </source>
</evidence>
<dbReference type="Pfam" id="PF13545">
    <property type="entry name" value="HTH_Crp_2"/>
    <property type="match status" value="1"/>
</dbReference>
<dbReference type="InterPro" id="IPR012318">
    <property type="entry name" value="HTH_CRP"/>
</dbReference>
<dbReference type="InterPro" id="IPR018490">
    <property type="entry name" value="cNMP-bd_dom_sf"/>
</dbReference>
<comment type="caution">
    <text evidence="5">The sequence shown here is derived from an EMBL/GenBank/DDBJ whole genome shotgun (WGS) entry which is preliminary data.</text>
</comment>
<reference evidence="5 6" key="1">
    <citation type="submission" date="2018-01" db="EMBL/GenBank/DDBJ databases">
        <title>Genomic Encyclopedia of Archaeal and Bacterial Type Strains, Phase II (KMG-II): from individual species to whole genera.</title>
        <authorList>
            <person name="Goeker M."/>
        </authorList>
    </citation>
    <scope>NUCLEOTIDE SEQUENCE [LARGE SCALE GENOMIC DNA]</scope>
    <source>
        <strain evidence="5 6">DSM 12048</strain>
    </source>
</reference>
<dbReference type="CDD" id="cd00038">
    <property type="entry name" value="CAP_ED"/>
    <property type="match status" value="1"/>
</dbReference>